<organism evidence="2 3">
    <name type="scientific">Bradyrhizobium lablabi</name>
    <dbReference type="NCBI Taxonomy" id="722472"/>
    <lineage>
        <taxon>Bacteria</taxon>
        <taxon>Pseudomonadati</taxon>
        <taxon>Pseudomonadota</taxon>
        <taxon>Alphaproteobacteria</taxon>
        <taxon>Hyphomicrobiales</taxon>
        <taxon>Nitrobacteraceae</taxon>
        <taxon>Bradyrhizobium</taxon>
    </lineage>
</organism>
<dbReference type="AlphaFoldDB" id="A0A1M7A6M3"/>
<name>A0A1M7A6M3_9BRAD</name>
<evidence type="ECO:0000256" key="1">
    <source>
        <dbReference type="SAM" id="SignalP"/>
    </source>
</evidence>
<dbReference type="SUPFAM" id="SSF53822">
    <property type="entry name" value="Periplasmic binding protein-like I"/>
    <property type="match status" value="1"/>
</dbReference>
<dbReference type="RefSeq" id="WP_074822188.1">
    <property type="nucleotide sequence ID" value="NZ_FNTI01000001.1"/>
</dbReference>
<dbReference type="OrthoDB" id="7342842at2"/>
<dbReference type="Pfam" id="PF04392">
    <property type="entry name" value="ABC_sub_bind"/>
    <property type="match status" value="1"/>
</dbReference>
<gene>
    <name evidence="2" type="ORF">SAMN05444171_3910</name>
</gene>
<evidence type="ECO:0000313" key="3">
    <source>
        <dbReference type="Proteomes" id="UP000183208"/>
    </source>
</evidence>
<keyword evidence="1" id="KW-0732">Signal</keyword>
<proteinExistence type="predicted"/>
<reference evidence="2 3" key="1">
    <citation type="submission" date="2016-10" db="EMBL/GenBank/DDBJ databases">
        <authorList>
            <person name="de Groot N.N."/>
        </authorList>
    </citation>
    <scope>NUCLEOTIDE SEQUENCE [LARGE SCALE GENOMIC DNA]</scope>
    <source>
        <strain evidence="2 3">GAS522</strain>
    </source>
</reference>
<feature type="signal peptide" evidence="1">
    <location>
        <begin position="1"/>
        <end position="23"/>
    </location>
</feature>
<protein>
    <submittedName>
        <fullName evidence="2">Putative ABC transport system substrate-binding protein</fullName>
    </submittedName>
</protein>
<evidence type="ECO:0000313" key="2">
    <source>
        <dbReference type="EMBL" id="SED36278.1"/>
    </source>
</evidence>
<dbReference type="InterPro" id="IPR007487">
    <property type="entry name" value="ABC_transpt-TYRBP-like"/>
</dbReference>
<dbReference type="PANTHER" id="PTHR35271">
    <property type="entry name" value="ABC TRANSPORTER, SUBSTRATE-BINDING LIPOPROTEIN-RELATED"/>
    <property type="match status" value="1"/>
</dbReference>
<dbReference type="InterPro" id="IPR028082">
    <property type="entry name" value="Peripla_BP_I"/>
</dbReference>
<accession>A0A1M7A6M3</accession>
<dbReference type="Proteomes" id="UP000183208">
    <property type="component" value="Unassembled WGS sequence"/>
</dbReference>
<dbReference type="EMBL" id="FNTI01000001">
    <property type="protein sequence ID" value="SED36278.1"/>
    <property type="molecule type" value="Genomic_DNA"/>
</dbReference>
<dbReference type="PANTHER" id="PTHR35271:SF1">
    <property type="entry name" value="ABC TRANSPORTER, SUBSTRATE-BINDING LIPOPROTEIN"/>
    <property type="match status" value="1"/>
</dbReference>
<sequence length="325" mass="34354">MQRREFIAALSATAMVWPFAARAQQAMPVIGFLSSASSHDYAPMIGAFRKSLGEAGFVEGQNVKIEYAWADEQYDRLPALAADLVRHQVSVIVAASTPAALALKPATTTIPIVFAIGGDPVRTGLVDSLSRPGGNLTGAAHINVETAPKRLELMYELMPNMKIAGLLVNPTNPLAKSVVQAVQAAASSLGLELKVVHAHSDEELDAAFASLSGLGVGALVVGTDPLFTSRAEKLGATSLRLAMPAIYQYREFTAAGGVMSYGGSIVDSYHHAGLYVGRILRGEKPRDLPVQLSTKVELFLNLKSAKALGLSVPLPLLGRADEVIE</sequence>
<feature type="chain" id="PRO_5030031685" evidence="1">
    <location>
        <begin position="24"/>
        <end position="325"/>
    </location>
</feature>
<dbReference type="Gene3D" id="3.40.50.2300">
    <property type="match status" value="2"/>
</dbReference>
<dbReference type="CDD" id="cd06325">
    <property type="entry name" value="PBP1_ABC_unchar_transporter"/>
    <property type="match status" value="1"/>
</dbReference>